<evidence type="ECO:0000313" key="2">
    <source>
        <dbReference type="Proteomes" id="UP000178187"/>
    </source>
</evidence>
<comment type="caution">
    <text evidence="1">The sequence shown here is derived from an EMBL/GenBank/DDBJ whole genome shotgun (WGS) entry which is preliminary data.</text>
</comment>
<dbReference type="AlphaFoldDB" id="A0A1G1L1U4"/>
<organism evidence="1 2">
    <name type="scientific">Candidatus Danuiimicrobium aquiferis</name>
    <dbReference type="NCBI Taxonomy" id="1801832"/>
    <lineage>
        <taxon>Bacteria</taxon>
        <taxon>Pseudomonadati</taxon>
        <taxon>Candidatus Omnitrophota</taxon>
        <taxon>Candidatus Danuiimicrobium</taxon>
    </lineage>
</organism>
<gene>
    <name evidence="1" type="ORF">A3G33_07705</name>
</gene>
<evidence type="ECO:0000313" key="1">
    <source>
        <dbReference type="EMBL" id="OGW99111.1"/>
    </source>
</evidence>
<dbReference type="Proteomes" id="UP000178187">
    <property type="component" value="Unassembled WGS sequence"/>
</dbReference>
<protein>
    <submittedName>
        <fullName evidence="1">Uncharacterized protein</fullName>
    </submittedName>
</protein>
<proteinExistence type="predicted"/>
<accession>A0A1G1L1U4</accession>
<name>A0A1G1L1U4_9BACT</name>
<dbReference type="EMBL" id="MHFR01000014">
    <property type="protein sequence ID" value="OGW99111.1"/>
    <property type="molecule type" value="Genomic_DNA"/>
</dbReference>
<reference evidence="1 2" key="1">
    <citation type="journal article" date="2016" name="Nat. Commun.">
        <title>Thousands of microbial genomes shed light on interconnected biogeochemical processes in an aquifer system.</title>
        <authorList>
            <person name="Anantharaman K."/>
            <person name="Brown C.T."/>
            <person name="Hug L.A."/>
            <person name="Sharon I."/>
            <person name="Castelle C.J."/>
            <person name="Probst A.J."/>
            <person name="Thomas B.C."/>
            <person name="Singh A."/>
            <person name="Wilkins M.J."/>
            <person name="Karaoz U."/>
            <person name="Brodie E.L."/>
            <person name="Williams K.H."/>
            <person name="Hubbard S.S."/>
            <person name="Banfield J.F."/>
        </authorList>
    </citation>
    <scope>NUCLEOTIDE SEQUENCE [LARGE SCALE GENOMIC DNA]</scope>
</reference>
<sequence>MGKGKFRMIYYPTPKAMTEFDYQADSTLAKSKKFPKYAPFYMCGGNEWQRWLVYTGMDAEAQMGVSRKGLYTDFA</sequence>